<proteinExistence type="predicted"/>
<protein>
    <recommendedName>
        <fullName evidence="3">Essential protein Yae1 N-terminal domain-containing protein</fullName>
    </recommendedName>
</protein>
<reference evidence="1 2" key="1">
    <citation type="submission" date="2024-01" db="EMBL/GenBank/DDBJ databases">
        <title>The complete chloroplast genome sequence of Lithospermum erythrorhizon: insights into the phylogenetic relationship among Boraginaceae species and the maternal lineages of purple gromwells.</title>
        <authorList>
            <person name="Okada T."/>
            <person name="Watanabe K."/>
        </authorList>
    </citation>
    <scope>NUCLEOTIDE SEQUENCE [LARGE SCALE GENOMIC DNA]</scope>
</reference>
<dbReference type="AlphaFoldDB" id="A0AAV3RVR1"/>
<keyword evidence="2" id="KW-1185">Reference proteome</keyword>
<evidence type="ECO:0000313" key="2">
    <source>
        <dbReference type="Proteomes" id="UP001454036"/>
    </source>
</evidence>
<organism evidence="1 2">
    <name type="scientific">Lithospermum erythrorhizon</name>
    <name type="common">Purple gromwell</name>
    <name type="synonym">Lithospermum officinale var. erythrorhizon</name>
    <dbReference type="NCBI Taxonomy" id="34254"/>
    <lineage>
        <taxon>Eukaryota</taxon>
        <taxon>Viridiplantae</taxon>
        <taxon>Streptophyta</taxon>
        <taxon>Embryophyta</taxon>
        <taxon>Tracheophyta</taxon>
        <taxon>Spermatophyta</taxon>
        <taxon>Magnoliopsida</taxon>
        <taxon>eudicotyledons</taxon>
        <taxon>Gunneridae</taxon>
        <taxon>Pentapetalae</taxon>
        <taxon>asterids</taxon>
        <taxon>lamiids</taxon>
        <taxon>Boraginales</taxon>
        <taxon>Boraginaceae</taxon>
        <taxon>Boraginoideae</taxon>
        <taxon>Lithospermeae</taxon>
        <taxon>Lithospermum</taxon>
    </lineage>
</organism>
<dbReference type="PANTHER" id="PTHR18829">
    <property type="entry name" value="PROTEIN YAE1 HOMOLOG"/>
    <property type="match status" value="1"/>
</dbReference>
<comment type="caution">
    <text evidence="1">The sequence shown here is derived from an EMBL/GenBank/DDBJ whole genome shotgun (WGS) entry which is preliminary data.</text>
</comment>
<dbReference type="InterPro" id="IPR038881">
    <property type="entry name" value="Yae1-like"/>
</dbReference>
<evidence type="ECO:0008006" key="3">
    <source>
        <dbReference type="Google" id="ProtNLM"/>
    </source>
</evidence>
<gene>
    <name evidence="1" type="ORF">LIER_31770</name>
</gene>
<accession>A0AAV3RVR1</accession>
<sequence>MASAQEGFNIGFKESVLVGRNFGLVRGITSALASLPSGLREKLVETEEKRINFRHLHESSHSVSTIDALKLFHNGMSRRHANTGNIETDIHSEDVDARSSDKNALDAYYDELRSLVLESPAISTEFRVE</sequence>
<dbReference type="EMBL" id="BAABME010011937">
    <property type="protein sequence ID" value="GAA0184482.1"/>
    <property type="molecule type" value="Genomic_DNA"/>
</dbReference>
<dbReference type="Proteomes" id="UP001454036">
    <property type="component" value="Unassembled WGS sequence"/>
</dbReference>
<dbReference type="PANTHER" id="PTHR18829:SF0">
    <property type="entry name" value="PROTEIN YAE1 HOMOLOG"/>
    <property type="match status" value="1"/>
</dbReference>
<name>A0AAV3RVR1_LITER</name>
<evidence type="ECO:0000313" key="1">
    <source>
        <dbReference type="EMBL" id="GAA0184482.1"/>
    </source>
</evidence>